<evidence type="ECO:0000256" key="2">
    <source>
        <dbReference type="ARBA" id="ARBA00022792"/>
    </source>
</evidence>
<keyword evidence="4" id="KW-0496">Mitochondrion</keyword>
<dbReference type="GO" id="GO:0005743">
    <property type="term" value="C:mitochondrial inner membrane"/>
    <property type="evidence" value="ECO:0007669"/>
    <property type="project" value="UniProtKB-SubCell"/>
</dbReference>
<evidence type="ECO:0000256" key="5">
    <source>
        <dbReference type="ARBA" id="ARBA00023136"/>
    </source>
</evidence>
<keyword evidence="5" id="KW-0472">Membrane</keyword>
<comment type="subcellular location">
    <subcellularLocation>
        <location evidence="1">Mitochondrion inner membrane</location>
    </subcellularLocation>
</comment>
<evidence type="ECO:0000256" key="6">
    <source>
        <dbReference type="SAM" id="SignalP"/>
    </source>
</evidence>
<accession>A0A9E7EJL9</accession>
<evidence type="ECO:0000256" key="3">
    <source>
        <dbReference type="ARBA" id="ARBA00022946"/>
    </source>
</evidence>
<reference evidence="7" key="1">
    <citation type="submission" date="2022-05" db="EMBL/GenBank/DDBJ databases">
        <title>The Musa troglodytarum L. genome provides insights into the mechanism of non-climacteric behaviour and enrichment of carotenoids.</title>
        <authorList>
            <person name="Wang J."/>
        </authorList>
    </citation>
    <scope>NUCLEOTIDE SEQUENCE</scope>
    <source>
        <tissue evidence="7">Leaf</tissue>
    </source>
</reference>
<dbReference type="FunFam" id="4.10.95.10:FF:000002">
    <property type="entry name" value="Cytochrome c oxidase subunit Via"/>
    <property type="match status" value="1"/>
</dbReference>
<dbReference type="PANTHER" id="PTHR47273">
    <property type="entry name" value="EXPRESSED PROTEIN"/>
    <property type="match status" value="1"/>
</dbReference>
<dbReference type="EMBL" id="CP097502">
    <property type="protein sequence ID" value="URD77058.1"/>
    <property type="molecule type" value="Genomic_DNA"/>
</dbReference>
<dbReference type="OrthoDB" id="744797at2759"/>
<dbReference type="Gene3D" id="4.10.95.10">
    <property type="entry name" value="Cytochrome c oxidase, subunit VIa"/>
    <property type="match status" value="1"/>
</dbReference>
<dbReference type="InterPro" id="IPR001349">
    <property type="entry name" value="Cyt_c_oxidase_su6a"/>
</dbReference>
<dbReference type="Pfam" id="PF02046">
    <property type="entry name" value="COX6A"/>
    <property type="match status" value="1"/>
</dbReference>
<organism evidence="7 8">
    <name type="scientific">Musa troglodytarum</name>
    <name type="common">fe'i banana</name>
    <dbReference type="NCBI Taxonomy" id="320322"/>
    <lineage>
        <taxon>Eukaryota</taxon>
        <taxon>Viridiplantae</taxon>
        <taxon>Streptophyta</taxon>
        <taxon>Embryophyta</taxon>
        <taxon>Tracheophyta</taxon>
        <taxon>Spermatophyta</taxon>
        <taxon>Magnoliopsida</taxon>
        <taxon>Liliopsida</taxon>
        <taxon>Zingiberales</taxon>
        <taxon>Musaceae</taxon>
        <taxon>Musa</taxon>
    </lineage>
</organism>
<dbReference type="PANTHER" id="PTHR47273:SF6">
    <property type="entry name" value="POLLEN OLE E 1 ALLERGEN AND EXTENSIN FAMILY PROTEIN"/>
    <property type="match status" value="1"/>
</dbReference>
<keyword evidence="2" id="KW-0999">Mitochondrion inner membrane</keyword>
<sequence>MAWKHASQSVSMLMAVLLVVFATPCAAVMSEGTAMQLAHAELVRVAGYGDERLSTVLVTGTLLCSARMHRRLGLFTSNVAGAKVAVACETEGRRKLSWAYGLTDDYGEFIVDLPSHLHANPKLEEDCIVRVLRVPKKGSYCDLVAGVRSKRMTLSSVGESIRVYTAGTLILNGEREREERGRRSDMAASMARSGLRSASFLLRRGGKSNAVAPAKRSFSASAHDDAHETAKWEKITYAGIVTCTILAIYNLSKGHPHHEEPPAYPYLHIRNKEFPWGPDSIGRHPFAYSLIHLVVYDVHQVLIVSLRRSTLITRRPLKCQSSCLVFHCGECQDSD</sequence>
<evidence type="ECO:0000313" key="8">
    <source>
        <dbReference type="Proteomes" id="UP001055439"/>
    </source>
</evidence>
<feature type="chain" id="PRO_5038812572" evidence="6">
    <location>
        <begin position="28"/>
        <end position="335"/>
    </location>
</feature>
<feature type="signal peptide" evidence="6">
    <location>
        <begin position="1"/>
        <end position="27"/>
    </location>
</feature>
<dbReference type="InterPro" id="IPR036418">
    <property type="entry name" value="Cyt_c_oxidase_su6a_sf"/>
</dbReference>
<evidence type="ECO:0000256" key="1">
    <source>
        <dbReference type="ARBA" id="ARBA00004273"/>
    </source>
</evidence>
<keyword evidence="6" id="KW-0732">Signal</keyword>
<gene>
    <name evidence="7" type="ORF">MUK42_08538</name>
</gene>
<keyword evidence="8" id="KW-1185">Reference proteome</keyword>
<dbReference type="SUPFAM" id="SSF81411">
    <property type="entry name" value="Mitochondrial cytochrome c oxidase subunit VIa"/>
    <property type="match status" value="1"/>
</dbReference>
<dbReference type="Pfam" id="PF01190">
    <property type="entry name" value="Pollen_Ole_e_1"/>
    <property type="match status" value="1"/>
</dbReference>
<dbReference type="AlphaFoldDB" id="A0A9E7EJL9"/>
<proteinExistence type="predicted"/>
<protein>
    <submittedName>
        <fullName evidence="7">Pollen proteins Ole e I like</fullName>
    </submittedName>
</protein>
<dbReference type="Proteomes" id="UP001055439">
    <property type="component" value="Chromosome 1"/>
</dbReference>
<evidence type="ECO:0000256" key="4">
    <source>
        <dbReference type="ARBA" id="ARBA00023128"/>
    </source>
</evidence>
<name>A0A9E7EJL9_9LILI</name>
<keyword evidence="3" id="KW-0809">Transit peptide</keyword>
<evidence type="ECO:0000313" key="7">
    <source>
        <dbReference type="EMBL" id="URD77058.1"/>
    </source>
</evidence>